<name>A0A7S4ABT0_9STRA</name>
<comment type="similarity">
    <text evidence="4">Belongs to the HSF family.</text>
</comment>
<dbReference type="GO" id="GO:0043565">
    <property type="term" value="F:sequence-specific DNA binding"/>
    <property type="evidence" value="ECO:0007669"/>
    <property type="project" value="InterPro"/>
</dbReference>
<evidence type="ECO:0000313" key="7">
    <source>
        <dbReference type="EMBL" id="CAE0710457.1"/>
    </source>
</evidence>
<dbReference type="Gene3D" id="1.10.10.10">
    <property type="entry name" value="Winged helix-like DNA-binding domain superfamily/Winged helix DNA-binding domain"/>
    <property type="match status" value="1"/>
</dbReference>
<keyword evidence="3" id="KW-0539">Nucleus</keyword>
<evidence type="ECO:0000256" key="3">
    <source>
        <dbReference type="ARBA" id="ARBA00023242"/>
    </source>
</evidence>
<dbReference type="Pfam" id="PF00447">
    <property type="entry name" value="HSF_DNA-bind"/>
    <property type="match status" value="1"/>
</dbReference>
<accession>A0A7S4ABT0</accession>
<organism evidence="7">
    <name type="scientific">Pseudo-nitzschia australis</name>
    <dbReference type="NCBI Taxonomy" id="44445"/>
    <lineage>
        <taxon>Eukaryota</taxon>
        <taxon>Sar</taxon>
        <taxon>Stramenopiles</taxon>
        <taxon>Ochrophyta</taxon>
        <taxon>Bacillariophyta</taxon>
        <taxon>Bacillariophyceae</taxon>
        <taxon>Bacillariophycidae</taxon>
        <taxon>Bacillariales</taxon>
        <taxon>Bacillariaceae</taxon>
        <taxon>Pseudo-nitzschia</taxon>
    </lineage>
</organism>
<evidence type="ECO:0000256" key="4">
    <source>
        <dbReference type="RuleBase" id="RU004020"/>
    </source>
</evidence>
<evidence type="ECO:0000256" key="1">
    <source>
        <dbReference type="ARBA" id="ARBA00004123"/>
    </source>
</evidence>
<sequence length="741" mass="83093">MVSRGKFGNSQHFPTNLHILLDEAEKGDHAHIVSWHSQGKAFKIHDQEALVPLLAQYFRQTKFKSFLRQLQSYDFHRTTRGCDKGVVSHKFFLRGRRSLSFRMSRKPAGAAAAAIASRDIAPSPPSSASSELPRSFSSAPAPVPSEGILPIRTAFSCSRLTPCRNNTKGMFKTVSYAGMTQTTGSMSSSSFMLSSPSDQANETFELSKSNAVLARTKSTQDREINETPDYSQFTMDAVKNLQRRLMLECNKIAFSGNTSTSLDEARRTRTPQEPCLLSATEAPPITDCSIPQQVPSQQQVMVQTLPGQYHGQDPQMQCVSFRAPQLPQVQQAYQVKQSNEPQSQVQVQLVHYRRESKAPHQVQHQPIRAEQVNVQQGQYQAQHQPIRVEHQTNMQLGQYQAQHQPIRVEHQTNMQQGQYQAQHQTQAQCQQVQCQRDTQPQVELVCSEHTIENQIKELSKNMTKQLESGNQEDHRSSAKLQSQAQFHNISQKPQGQHQPFYQQQQQQQMEYHGVQPRHPFLPHQQQCEPQSQPEALVLQPQVQSHQPAQLCHKLVQSKPVTPAPSTNDGFVSGVPPGSRICGHQPIPKHTASYDSSIRSNDFDLSFCSTDFKIGSSDKETQGLPPLKAPSLYPWHVIGVQSANEFELASSFNDFASTTSTSTSGTTGVYSAPIHLTATNLPQSGSVPFSQHQQQPQHHAMEYGDECSVDDYNDVCKILETIDQEDPRDYRSADAFHPPLFQ</sequence>
<feature type="compositionally biased region" description="Low complexity" evidence="5">
    <location>
        <begin position="491"/>
        <end position="508"/>
    </location>
</feature>
<dbReference type="AlphaFoldDB" id="A0A7S4ABT0"/>
<dbReference type="GO" id="GO:0003700">
    <property type="term" value="F:DNA-binding transcription factor activity"/>
    <property type="evidence" value="ECO:0007669"/>
    <property type="project" value="InterPro"/>
</dbReference>
<feature type="compositionally biased region" description="Polar residues" evidence="5">
    <location>
        <begin position="478"/>
        <end position="490"/>
    </location>
</feature>
<feature type="domain" description="HSF-type DNA-binding" evidence="6">
    <location>
        <begin position="9"/>
        <end position="106"/>
    </location>
</feature>
<keyword evidence="2" id="KW-0238">DNA-binding</keyword>
<dbReference type="SUPFAM" id="SSF46785">
    <property type="entry name" value="Winged helix' DNA-binding domain"/>
    <property type="match status" value="1"/>
</dbReference>
<dbReference type="InterPro" id="IPR036388">
    <property type="entry name" value="WH-like_DNA-bd_sf"/>
</dbReference>
<dbReference type="InterPro" id="IPR000232">
    <property type="entry name" value="HSF_DNA-bd"/>
</dbReference>
<reference evidence="7" key="1">
    <citation type="submission" date="2021-01" db="EMBL/GenBank/DDBJ databases">
        <authorList>
            <person name="Corre E."/>
            <person name="Pelletier E."/>
            <person name="Niang G."/>
            <person name="Scheremetjew M."/>
            <person name="Finn R."/>
            <person name="Kale V."/>
            <person name="Holt S."/>
            <person name="Cochrane G."/>
            <person name="Meng A."/>
            <person name="Brown T."/>
            <person name="Cohen L."/>
        </authorList>
    </citation>
    <scope>NUCLEOTIDE SEQUENCE</scope>
    <source>
        <strain evidence="7">10249 10 AB</strain>
    </source>
</reference>
<comment type="subcellular location">
    <subcellularLocation>
        <location evidence="1">Nucleus</location>
    </subcellularLocation>
</comment>
<evidence type="ECO:0000256" key="2">
    <source>
        <dbReference type="ARBA" id="ARBA00023125"/>
    </source>
</evidence>
<dbReference type="GO" id="GO:0005634">
    <property type="term" value="C:nucleus"/>
    <property type="evidence" value="ECO:0007669"/>
    <property type="project" value="UniProtKB-SubCell"/>
</dbReference>
<feature type="region of interest" description="Disordered" evidence="5">
    <location>
        <begin position="115"/>
        <end position="143"/>
    </location>
</feature>
<proteinExistence type="inferred from homology"/>
<dbReference type="InterPro" id="IPR036390">
    <property type="entry name" value="WH_DNA-bd_sf"/>
</dbReference>
<protein>
    <recommendedName>
        <fullName evidence="6">HSF-type DNA-binding domain-containing protein</fullName>
    </recommendedName>
</protein>
<feature type="compositionally biased region" description="Low complexity" evidence="5">
    <location>
        <begin position="115"/>
        <end position="140"/>
    </location>
</feature>
<dbReference type="EMBL" id="HBIX01004073">
    <property type="protein sequence ID" value="CAE0710457.1"/>
    <property type="molecule type" value="Transcribed_RNA"/>
</dbReference>
<feature type="region of interest" description="Disordered" evidence="5">
    <location>
        <begin position="462"/>
        <end position="512"/>
    </location>
</feature>
<evidence type="ECO:0000259" key="6">
    <source>
        <dbReference type="SMART" id="SM00415"/>
    </source>
</evidence>
<dbReference type="SMART" id="SM00415">
    <property type="entry name" value="HSF"/>
    <property type="match status" value="1"/>
</dbReference>
<gene>
    <name evidence="7" type="ORF">PAUS00366_LOCUS3184</name>
</gene>
<evidence type="ECO:0000256" key="5">
    <source>
        <dbReference type="SAM" id="MobiDB-lite"/>
    </source>
</evidence>